<keyword evidence="7" id="KW-0965">Cell junction</keyword>
<keyword evidence="5 12" id="KW-0812">Transmembrane</keyword>
<protein>
    <recommendedName>
        <fullName evidence="12">Innexin</fullName>
    </recommendedName>
</protein>
<feature type="transmembrane region" description="Helical" evidence="12">
    <location>
        <begin position="197"/>
        <end position="216"/>
    </location>
</feature>
<dbReference type="Proteomes" id="UP001152798">
    <property type="component" value="Chromosome 5"/>
</dbReference>
<dbReference type="PANTHER" id="PTHR11893">
    <property type="entry name" value="INNEXIN"/>
    <property type="match status" value="1"/>
</dbReference>
<evidence type="ECO:0000256" key="9">
    <source>
        <dbReference type="ARBA" id="ARBA00023065"/>
    </source>
</evidence>
<keyword evidence="14" id="KW-1185">Reference proteome</keyword>
<accession>A0A9P0HJ92</accession>
<feature type="transmembrane region" description="Helical" evidence="12">
    <location>
        <begin position="110"/>
        <end position="132"/>
    </location>
</feature>
<keyword evidence="8 12" id="KW-1133">Transmembrane helix</keyword>
<evidence type="ECO:0000256" key="6">
    <source>
        <dbReference type="ARBA" id="ARBA00022868"/>
    </source>
</evidence>
<evidence type="ECO:0000256" key="11">
    <source>
        <dbReference type="ARBA" id="ARBA00023303"/>
    </source>
</evidence>
<evidence type="ECO:0000256" key="1">
    <source>
        <dbReference type="ARBA" id="ARBA00004610"/>
    </source>
</evidence>
<evidence type="ECO:0000256" key="4">
    <source>
        <dbReference type="ARBA" id="ARBA00022475"/>
    </source>
</evidence>
<dbReference type="GO" id="GO:0005921">
    <property type="term" value="C:gap junction"/>
    <property type="evidence" value="ECO:0007669"/>
    <property type="project" value="UniProtKB-SubCell"/>
</dbReference>
<name>A0A9P0HJ92_NEZVI</name>
<keyword evidence="10 12" id="KW-0472">Membrane</keyword>
<gene>
    <name evidence="12" type="primary">inx</name>
    <name evidence="13" type="ORF">NEZAVI_LOCUS11639</name>
</gene>
<evidence type="ECO:0000313" key="14">
    <source>
        <dbReference type="Proteomes" id="UP001152798"/>
    </source>
</evidence>
<sequence>MFVFGGFSQNVKLRPSEISIDNLVFKLHYRFTFAILVASTILVSSRQFIKEHIQCLSEKSVKDVINTFCFFSSTFTVARYHNDSYHPGVHIASPGVGPVQPGEEVTHHAYYQWVPFVLFGQALLFYLPHYIWKALEKGRIRAIVSQVKTSIYTAEADTVINGYKIDSHETRKNREKIFKDIYISWARLKVNRDWAKNYIMCEMLNIVNIFLQIMLVDSFLQGNFLDLGVRWIRDEQEVLESVFPKLTKCTFHKFGKSGSIQNFDALCVMSLNIINEKVYTLLWFWFLILLFFTLLGLVWRLLSFLLHSRNGAFNRFVWAEVSPGPALKTAEIEMIATKLTFSDWLLLYYIGKNMDSRMFRRVVADLSQSLGRPLLSIKGSDASNLASESYC</sequence>
<dbReference type="InterPro" id="IPR000990">
    <property type="entry name" value="Innexin"/>
</dbReference>
<evidence type="ECO:0000256" key="12">
    <source>
        <dbReference type="RuleBase" id="RU010713"/>
    </source>
</evidence>
<keyword evidence="11 12" id="KW-0407">Ion channel</keyword>
<organism evidence="13 14">
    <name type="scientific">Nezara viridula</name>
    <name type="common">Southern green stink bug</name>
    <name type="synonym">Cimex viridulus</name>
    <dbReference type="NCBI Taxonomy" id="85310"/>
    <lineage>
        <taxon>Eukaryota</taxon>
        <taxon>Metazoa</taxon>
        <taxon>Ecdysozoa</taxon>
        <taxon>Arthropoda</taxon>
        <taxon>Hexapoda</taxon>
        <taxon>Insecta</taxon>
        <taxon>Pterygota</taxon>
        <taxon>Neoptera</taxon>
        <taxon>Paraneoptera</taxon>
        <taxon>Hemiptera</taxon>
        <taxon>Heteroptera</taxon>
        <taxon>Panheteroptera</taxon>
        <taxon>Pentatomomorpha</taxon>
        <taxon>Pentatomoidea</taxon>
        <taxon>Pentatomidae</taxon>
        <taxon>Pentatominae</taxon>
        <taxon>Nezara</taxon>
    </lineage>
</organism>
<dbReference type="OrthoDB" id="5867527at2759"/>
<evidence type="ECO:0000256" key="10">
    <source>
        <dbReference type="ARBA" id="ARBA00023136"/>
    </source>
</evidence>
<dbReference type="AlphaFoldDB" id="A0A9P0HJ92"/>
<dbReference type="PRINTS" id="PR01262">
    <property type="entry name" value="INNEXIN"/>
</dbReference>
<comment type="caution">
    <text evidence="12">Lacks conserved residue(s) required for the propagation of feature annotation.</text>
</comment>
<dbReference type="EMBL" id="OV725081">
    <property type="protein sequence ID" value="CAH1402935.1"/>
    <property type="molecule type" value="Genomic_DNA"/>
</dbReference>
<keyword evidence="4" id="KW-1003">Cell membrane</keyword>
<comment type="subcellular location">
    <subcellularLocation>
        <location evidence="1">Cell junction</location>
        <location evidence="1">Gap junction</location>
    </subcellularLocation>
    <subcellularLocation>
        <location evidence="2 12">Cell membrane</location>
        <topology evidence="2 12">Multi-pass membrane protein</topology>
    </subcellularLocation>
</comment>
<evidence type="ECO:0000256" key="7">
    <source>
        <dbReference type="ARBA" id="ARBA00022949"/>
    </source>
</evidence>
<dbReference type="GO" id="GO:0005886">
    <property type="term" value="C:plasma membrane"/>
    <property type="evidence" value="ECO:0007669"/>
    <property type="project" value="UniProtKB-SubCell"/>
</dbReference>
<evidence type="ECO:0000256" key="2">
    <source>
        <dbReference type="ARBA" id="ARBA00004651"/>
    </source>
</evidence>
<reference evidence="13" key="1">
    <citation type="submission" date="2022-01" db="EMBL/GenBank/DDBJ databases">
        <authorList>
            <person name="King R."/>
        </authorList>
    </citation>
    <scope>NUCLEOTIDE SEQUENCE</scope>
</reference>
<comment type="function">
    <text evidence="12">Structural component of the gap junctions.</text>
</comment>
<dbReference type="PROSITE" id="PS51013">
    <property type="entry name" value="PANNEXIN"/>
    <property type="match status" value="1"/>
</dbReference>
<comment type="similarity">
    <text evidence="12">Belongs to the pannexin family.</text>
</comment>
<dbReference type="GO" id="GO:0005243">
    <property type="term" value="F:gap junction channel activity"/>
    <property type="evidence" value="ECO:0007669"/>
    <property type="project" value="TreeGrafter"/>
</dbReference>
<evidence type="ECO:0000313" key="13">
    <source>
        <dbReference type="EMBL" id="CAH1402935.1"/>
    </source>
</evidence>
<keyword evidence="9 12" id="KW-0406">Ion transport</keyword>
<keyword evidence="6" id="KW-0303">Gap junction</keyword>
<dbReference type="PANTHER" id="PTHR11893:SF38">
    <property type="entry name" value="INNEXIN INX7"/>
    <property type="match status" value="1"/>
</dbReference>
<evidence type="ECO:0000256" key="8">
    <source>
        <dbReference type="ARBA" id="ARBA00022989"/>
    </source>
</evidence>
<keyword evidence="3 12" id="KW-0813">Transport</keyword>
<proteinExistence type="inferred from homology"/>
<evidence type="ECO:0000256" key="3">
    <source>
        <dbReference type="ARBA" id="ARBA00022448"/>
    </source>
</evidence>
<dbReference type="GO" id="GO:0007602">
    <property type="term" value="P:phototransduction"/>
    <property type="evidence" value="ECO:0007669"/>
    <property type="project" value="TreeGrafter"/>
</dbReference>
<dbReference type="Pfam" id="PF00876">
    <property type="entry name" value="Innexin"/>
    <property type="match status" value="1"/>
</dbReference>
<evidence type="ECO:0000256" key="5">
    <source>
        <dbReference type="ARBA" id="ARBA00022692"/>
    </source>
</evidence>
<feature type="transmembrane region" description="Helical" evidence="12">
    <location>
        <begin position="282"/>
        <end position="306"/>
    </location>
</feature>
<dbReference type="GO" id="GO:0034220">
    <property type="term" value="P:monoatomic ion transmembrane transport"/>
    <property type="evidence" value="ECO:0007669"/>
    <property type="project" value="UniProtKB-KW"/>
</dbReference>